<keyword evidence="2" id="KW-0328">Glycosyltransferase</keyword>
<dbReference type="SUPFAM" id="SSF53448">
    <property type="entry name" value="Nucleotide-diphospho-sugar transferases"/>
    <property type="match status" value="2"/>
</dbReference>
<dbReference type="PANTHER" id="PTHR43685">
    <property type="entry name" value="GLYCOSYLTRANSFERASE"/>
    <property type="match status" value="1"/>
</dbReference>
<evidence type="ECO:0000313" key="7">
    <source>
        <dbReference type="Proteomes" id="UP000718281"/>
    </source>
</evidence>
<dbReference type="Gene3D" id="3.90.550.10">
    <property type="entry name" value="Spore Coat Polysaccharide Biosynthesis Protein SpsA, Chain A"/>
    <property type="match status" value="2"/>
</dbReference>
<accession>A0A935IKQ0</accession>
<dbReference type="InterPro" id="IPR050834">
    <property type="entry name" value="Glycosyltransf_2"/>
</dbReference>
<dbReference type="GO" id="GO:0016757">
    <property type="term" value="F:glycosyltransferase activity"/>
    <property type="evidence" value="ECO:0007669"/>
    <property type="project" value="UniProtKB-KW"/>
</dbReference>
<feature type="domain" description="Glycosyltransferase 2-like" evidence="4">
    <location>
        <begin position="18"/>
        <end position="121"/>
    </location>
</feature>
<dbReference type="Pfam" id="PF00535">
    <property type="entry name" value="Glycos_transf_2"/>
    <property type="match status" value="2"/>
</dbReference>
<evidence type="ECO:0000256" key="1">
    <source>
        <dbReference type="ARBA" id="ARBA00006739"/>
    </source>
</evidence>
<organism evidence="6 8">
    <name type="scientific">Candidatus Phosphoribacter hodrii</name>
    <dbReference type="NCBI Taxonomy" id="2953743"/>
    <lineage>
        <taxon>Bacteria</taxon>
        <taxon>Bacillati</taxon>
        <taxon>Actinomycetota</taxon>
        <taxon>Actinomycetes</taxon>
        <taxon>Micrococcales</taxon>
        <taxon>Dermatophilaceae</taxon>
        <taxon>Candidatus Phosphoribacter</taxon>
    </lineage>
</organism>
<evidence type="ECO:0000313" key="5">
    <source>
        <dbReference type="EMBL" id="MBK6300755.1"/>
    </source>
</evidence>
<evidence type="ECO:0000259" key="4">
    <source>
        <dbReference type="Pfam" id="PF00535"/>
    </source>
</evidence>
<evidence type="ECO:0000256" key="3">
    <source>
        <dbReference type="ARBA" id="ARBA00022679"/>
    </source>
</evidence>
<comment type="similarity">
    <text evidence="1">Belongs to the glycosyltransferase 2 family.</text>
</comment>
<dbReference type="Proteomes" id="UP000726105">
    <property type="component" value="Unassembled WGS sequence"/>
</dbReference>
<protein>
    <submittedName>
        <fullName evidence="6">Glycosyltransferase</fullName>
    </submittedName>
</protein>
<proteinExistence type="inferred from homology"/>
<comment type="caution">
    <text evidence="6">The sequence shown here is derived from an EMBL/GenBank/DDBJ whole genome shotgun (WGS) entry which is preliminary data.</text>
</comment>
<keyword evidence="3" id="KW-0808">Transferase</keyword>
<dbReference type="PANTHER" id="PTHR43685:SF5">
    <property type="entry name" value="GLYCOSYLTRANSFERASE EPSE-RELATED"/>
    <property type="match status" value="1"/>
</dbReference>
<dbReference type="EMBL" id="JADJIB010000002">
    <property type="protein sequence ID" value="MBK7273110.1"/>
    <property type="molecule type" value="Genomic_DNA"/>
</dbReference>
<dbReference type="Proteomes" id="UP000718281">
    <property type="component" value="Unassembled WGS sequence"/>
</dbReference>
<dbReference type="EMBL" id="JADIXZ010000004">
    <property type="protein sequence ID" value="MBK6300755.1"/>
    <property type="molecule type" value="Genomic_DNA"/>
</dbReference>
<evidence type="ECO:0000313" key="8">
    <source>
        <dbReference type="Proteomes" id="UP000726105"/>
    </source>
</evidence>
<sequence>MASDDPAAPPGIGGVVAVVVTWNRRELLTRCLDAVLGQTHRPSRVVIVDNASDDGTAALLADRYAALPGVQIVRTIENIGGAGGFALGLEFALGGAGDTAWLLDDDTVPTAGALQALVGARTAYRTLTGTTPVLVASRAVWTDGRDHPMNTPRPKPGASADEATAAAAVGCIPIRTASFVSILVDLDRTREVGLPEAGFFLWNDDFEFTARLVRGHRALYCPGSTVVHETKKFGGADADPGPRFHLEVRNKVWTFGRSRGLSAPEKVLYGGATARRWARTIMRSTDRSTLIRGLGQGLRAGLSGGPRPTSVVLTEALGPDPAVGSLQPRPPQPRREDGFAVLMSVYAGDRADFFEAAFRSVTADQTVPPDQVVLVIDGPLPQALNSRIEEVVAATQVPVTLVRLPVNGGLGPALRAGLAHSEHELVARMDADDVSLPTRFEVQVPMVRGGLDLVGSALLEFEDDPQVISRRRAVHTDPAQIQTGARFRQTLNHPSVVFRASAVEAAGGYQDLPSLEDYLLFARMIHAGARVGNVAEPLVLYRVGAGSYARRGGLRLLRSELALQREFRRTGFTTRLQMMRNLVIRGGYRVAPEGLRKAGYGTFFARRDRGSGRG</sequence>
<dbReference type="InterPro" id="IPR001173">
    <property type="entry name" value="Glyco_trans_2-like"/>
</dbReference>
<name>A0A935IKQ0_9MICO</name>
<reference evidence="7 8" key="1">
    <citation type="submission" date="2020-10" db="EMBL/GenBank/DDBJ databases">
        <title>Connecting structure to function with the recovery of over 1000 high-quality activated sludge metagenome-assembled genomes encoding full-length rRNA genes using long-read sequencing.</title>
        <authorList>
            <person name="Singleton C.M."/>
            <person name="Petriglieri F."/>
            <person name="Kristensen J.M."/>
            <person name="Kirkegaard R.H."/>
            <person name="Michaelsen T.Y."/>
            <person name="Andersen M.H."/>
            <person name="Karst S.M."/>
            <person name="Dueholm M.S."/>
            <person name="Nielsen P.H."/>
            <person name="Albertsen M."/>
        </authorList>
    </citation>
    <scope>NUCLEOTIDE SEQUENCE [LARGE SCALE GENOMIC DNA]</scope>
    <source>
        <strain evidence="5">AalE_18-Q3-R2-46_BAT3C.188</strain>
        <strain evidence="6">Ega_18-Q3-R5-49_MAXAC.001</strain>
    </source>
</reference>
<dbReference type="InterPro" id="IPR029044">
    <property type="entry name" value="Nucleotide-diphossugar_trans"/>
</dbReference>
<feature type="domain" description="Glycosyltransferase 2-like" evidence="4">
    <location>
        <begin position="348"/>
        <end position="484"/>
    </location>
</feature>
<dbReference type="AlphaFoldDB" id="A0A935IKQ0"/>
<evidence type="ECO:0000256" key="2">
    <source>
        <dbReference type="ARBA" id="ARBA00022676"/>
    </source>
</evidence>
<evidence type="ECO:0000313" key="6">
    <source>
        <dbReference type="EMBL" id="MBK7273110.1"/>
    </source>
</evidence>
<gene>
    <name evidence="5" type="ORF">IPF40_06785</name>
    <name evidence="6" type="ORF">IPI13_08040</name>
</gene>